<evidence type="ECO:0000313" key="2">
    <source>
        <dbReference type="EMBL" id="PZE16421.1"/>
    </source>
</evidence>
<comment type="caution">
    <text evidence="2">The sequence shown here is derived from an EMBL/GenBank/DDBJ whole genome shotgun (WGS) entry which is preliminary data.</text>
</comment>
<dbReference type="OrthoDB" id="1493774at2"/>
<sequence length="144" mass="17048">MKFNWGHGITLAILAFMTFIIYIVVQTFQLNADLVQDDFYEAETQFDENKLAKENYISLQDPIHISQKPEGIIFEFPKNLKNIAGTILFYRRDNKSLDKLFDIKLNPFQQQSLDYTHFQKGVYDIKINFKNNQKAYSYQEKIAF</sequence>
<keyword evidence="1" id="KW-0812">Transmembrane</keyword>
<protein>
    <recommendedName>
        <fullName evidence="4">Nitrogen fixation protein FixH</fullName>
    </recommendedName>
</protein>
<reference evidence="2 3" key="1">
    <citation type="submission" date="2018-06" db="EMBL/GenBank/DDBJ databases">
        <title>The draft genome sequence of Crocinitomix sp. SM1701.</title>
        <authorList>
            <person name="Zhang X."/>
        </authorList>
    </citation>
    <scope>NUCLEOTIDE SEQUENCE [LARGE SCALE GENOMIC DNA]</scope>
    <source>
        <strain evidence="2 3">SM1701</strain>
    </source>
</reference>
<proteinExistence type="predicted"/>
<dbReference type="InterPro" id="IPR008620">
    <property type="entry name" value="FixH"/>
</dbReference>
<dbReference type="AlphaFoldDB" id="A0A2W1N0G7"/>
<keyword evidence="1" id="KW-1133">Transmembrane helix</keyword>
<dbReference type="Proteomes" id="UP000249248">
    <property type="component" value="Unassembled WGS sequence"/>
</dbReference>
<feature type="transmembrane region" description="Helical" evidence="1">
    <location>
        <begin position="6"/>
        <end position="25"/>
    </location>
</feature>
<dbReference type="EMBL" id="QKSB01000008">
    <property type="protein sequence ID" value="PZE16421.1"/>
    <property type="molecule type" value="Genomic_DNA"/>
</dbReference>
<gene>
    <name evidence="2" type="ORF">DNU06_12790</name>
</gene>
<evidence type="ECO:0008006" key="4">
    <source>
        <dbReference type="Google" id="ProtNLM"/>
    </source>
</evidence>
<name>A0A2W1N0G7_9FLAO</name>
<accession>A0A2W1N0G7</accession>
<evidence type="ECO:0000313" key="3">
    <source>
        <dbReference type="Proteomes" id="UP000249248"/>
    </source>
</evidence>
<dbReference type="Pfam" id="PF05751">
    <property type="entry name" value="FixH"/>
    <property type="match status" value="1"/>
</dbReference>
<keyword evidence="1" id="KW-0472">Membrane</keyword>
<dbReference type="RefSeq" id="WP_111063828.1">
    <property type="nucleotide sequence ID" value="NZ_JBHUCU010000005.1"/>
</dbReference>
<keyword evidence="3" id="KW-1185">Reference proteome</keyword>
<evidence type="ECO:0000256" key="1">
    <source>
        <dbReference type="SAM" id="Phobius"/>
    </source>
</evidence>
<organism evidence="2 3">
    <name type="scientific">Putridiphycobacter roseus</name>
    <dbReference type="NCBI Taxonomy" id="2219161"/>
    <lineage>
        <taxon>Bacteria</taxon>
        <taxon>Pseudomonadati</taxon>
        <taxon>Bacteroidota</taxon>
        <taxon>Flavobacteriia</taxon>
        <taxon>Flavobacteriales</taxon>
        <taxon>Crocinitomicaceae</taxon>
        <taxon>Putridiphycobacter</taxon>
    </lineage>
</organism>